<comment type="caution">
    <text evidence="1">The sequence shown here is derived from an EMBL/GenBank/DDBJ whole genome shotgun (WGS) entry which is preliminary data.</text>
</comment>
<dbReference type="EMBL" id="ABCB02000019">
    <property type="protein sequence ID" value="EDO60562.1"/>
    <property type="molecule type" value="Genomic_DNA"/>
</dbReference>
<protein>
    <submittedName>
        <fullName evidence="1">Uncharacterized protein</fullName>
    </submittedName>
</protein>
<sequence length="37" mass="4352">METEGVLLPGQKYFQQISRLRKTREGQRFGPFLKKAL</sequence>
<organism evidence="1 2">
    <name type="scientific">[Clostridium] leptum DSM 753</name>
    <dbReference type="NCBI Taxonomy" id="428125"/>
    <lineage>
        <taxon>Bacteria</taxon>
        <taxon>Bacillati</taxon>
        <taxon>Bacillota</taxon>
        <taxon>Clostridia</taxon>
        <taxon>Eubacteriales</taxon>
        <taxon>Oscillospiraceae</taxon>
        <taxon>Oscillospiraceae incertae sedis</taxon>
    </lineage>
</organism>
<reference evidence="1 2" key="2">
    <citation type="submission" date="2007-08" db="EMBL/GenBank/DDBJ databases">
        <authorList>
            <person name="Fulton L."/>
            <person name="Clifton S."/>
            <person name="Fulton B."/>
            <person name="Xu J."/>
            <person name="Minx P."/>
            <person name="Pepin K.H."/>
            <person name="Johnson M."/>
            <person name="Thiruvilangam P."/>
            <person name="Bhonagiri V."/>
            <person name="Nash W.E."/>
            <person name="Wang C."/>
            <person name="Mardis E.R."/>
            <person name="Wilson R.K."/>
        </authorList>
    </citation>
    <scope>NUCLEOTIDE SEQUENCE [LARGE SCALE GENOMIC DNA]</scope>
    <source>
        <strain evidence="1 2">DSM 753</strain>
    </source>
</reference>
<dbReference type="HOGENOM" id="CLU_3342284_0_0_9"/>
<reference evidence="1 2" key="1">
    <citation type="submission" date="2007-08" db="EMBL/GenBank/DDBJ databases">
        <title>Draft genome sequence of Clostridium leptum (DSM 753).</title>
        <authorList>
            <person name="Sudarsanam P."/>
            <person name="Ley R."/>
            <person name="Guruge J."/>
            <person name="Turnbaugh P.J."/>
            <person name="Mahowald M."/>
            <person name="Liep D."/>
            <person name="Gordon J."/>
        </authorList>
    </citation>
    <scope>NUCLEOTIDE SEQUENCE [LARGE SCALE GENOMIC DNA]</scope>
    <source>
        <strain evidence="1 2">DSM 753</strain>
    </source>
</reference>
<evidence type="ECO:0000313" key="2">
    <source>
        <dbReference type="Proteomes" id="UP000003490"/>
    </source>
</evidence>
<name>A7VUB2_9FIRM</name>
<dbReference type="AlphaFoldDB" id="A7VUB2"/>
<gene>
    <name evidence="1" type="ORF">CLOLEP_02158</name>
</gene>
<evidence type="ECO:0000313" key="1">
    <source>
        <dbReference type="EMBL" id="EDO60562.1"/>
    </source>
</evidence>
<dbReference type="Proteomes" id="UP000003490">
    <property type="component" value="Unassembled WGS sequence"/>
</dbReference>
<proteinExistence type="predicted"/>
<accession>A7VUB2</accession>